<name>A0ABQ3ADZ5_9ACTN</name>
<comment type="caution">
    <text evidence="2">The sequence shown here is derived from an EMBL/GenBank/DDBJ whole genome shotgun (WGS) entry which is preliminary data.</text>
</comment>
<evidence type="ECO:0000313" key="2">
    <source>
        <dbReference type="EMBL" id="GGY43202.1"/>
    </source>
</evidence>
<evidence type="ECO:0000256" key="1">
    <source>
        <dbReference type="SAM" id="MobiDB-lite"/>
    </source>
</evidence>
<organism evidence="2 3">
    <name type="scientific">Streptomyces djakartensis</name>
    <dbReference type="NCBI Taxonomy" id="68193"/>
    <lineage>
        <taxon>Bacteria</taxon>
        <taxon>Bacillati</taxon>
        <taxon>Actinomycetota</taxon>
        <taxon>Actinomycetes</taxon>
        <taxon>Kitasatosporales</taxon>
        <taxon>Streptomycetaceae</taxon>
        <taxon>Streptomyces</taxon>
    </lineage>
</organism>
<keyword evidence="3" id="KW-1185">Reference proteome</keyword>
<protein>
    <submittedName>
        <fullName evidence="2">Uncharacterized protein</fullName>
    </submittedName>
</protein>
<proteinExistence type="predicted"/>
<reference evidence="3" key="1">
    <citation type="journal article" date="2019" name="Int. J. Syst. Evol. Microbiol.">
        <title>The Global Catalogue of Microorganisms (GCM) 10K type strain sequencing project: providing services to taxonomists for standard genome sequencing and annotation.</title>
        <authorList>
            <consortium name="The Broad Institute Genomics Platform"/>
            <consortium name="The Broad Institute Genome Sequencing Center for Infectious Disease"/>
            <person name="Wu L."/>
            <person name="Ma J."/>
        </authorList>
    </citation>
    <scope>NUCLEOTIDE SEQUENCE [LARGE SCALE GENOMIC DNA]</scope>
    <source>
        <strain evidence="3">JCM 4957</strain>
    </source>
</reference>
<feature type="region of interest" description="Disordered" evidence="1">
    <location>
        <begin position="1"/>
        <end position="49"/>
    </location>
</feature>
<gene>
    <name evidence="2" type="ORF">GCM10010384_57450</name>
</gene>
<sequence>MDVKYSVAPDSRPSSVLTRVMAGPWSRPGPGRRPRGRRRGRAYRRSGQGSSAIAACRPRAEADLAAIVVITSSPALLAAADRVLVSLATDEAYCRAVAR</sequence>
<dbReference type="EMBL" id="BMWE01000021">
    <property type="protein sequence ID" value="GGY43202.1"/>
    <property type="molecule type" value="Genomic_DNA"/>
</dbReference>
<accession>A0ABQ3ADZ5</accession>
<evidence type="ECO:0000313" key="3">
    <source>
        <dbReference type="Proteomes" id="UP000653308"/>
    </source>
</evidence>
<feature type="compositionally biased region" description="Basic residues" evidence="1">
    <location>
        <begin position="30"/>
        <end position="44"/>
    </location>
</feature>
<dbReference type="Proteomes" id="UP000653308">
    <property type="component" value="Unassembled WGS sequence"/>
</dbReference>